<dbReference type="RefSeq" id="WP_161158722.1">
    <property type="nucleotide sequence ID" value="NZ_WWSB01000001.1"/>
</dbReference>
<dbReference type="AlphaFoldDB" id="A0A845KHJ1"/>
<dbReference type="Proteomes" id="UP000446719">
    <property type="component" value="Unassembled WGS sequence"/>
</dbReference>
<evidence type="ECO:0000313" key="3">
    <source>
        <dbReference type="Proteomes" id="UP000446719"/>
    </source>
</evidence>
<name>A0A845KHJ1_9FIRM</name>
<protein>
    <submittedName>
        <fullName evidence="2">Uncharacterized protein</fullName>
    </submittedName>
</protein>
<organism evidence="2 3">
    <name type="scientific">Dorea longicatena</name>
    <dbReference type="NCBI Taxonomy" id="88431"/>
    <lineage>
        <taxon>Bacteria</taxon>
        <taxon>Bacillati</taxon>
        <taxon>Bacillota</taxon>
        <taxon>Clostridia</taxon>
        <taxon>Lachnospirales</taxon>
        <taxon>Lachnospiraceae</taxon>
        <taxon>Dorea</taxon>
    </lineage>
</organism>
<sequence length="112" mass="12412">MLVEKNLKEALEYYIKGKPVTALWMGEDGSMNAMLLSDILDQPENHFLVDVPAVINPDFEQAVQGMTEADQVDPEEIIRAVHETQEGITPPNGAGGKDGRRNDRSSGGQYRR</sequence>
<feature type="region of interest" description="Disordered" evidence="1">
    <location>
        <begin position="80"/>
        <end position="112"/>
    </location>
</feature>
<evidence type="ECO:0000256" key="1">
    <source>
        <dbReference type="SAM" id="MobiDB-lite"/>
    </source>
</evidence>
<accession>A0A845KHJ1</accession>
<gene>
    <name evidence="2" type="ORF">GT565_00875</name>
</gene>
<reference evidence="2 3" key="1">
    <citation type="journal article" date="2019" name="Nat. Med.">
        <title>A library of human gut bacterial isolates paired with longitudinal multiomics data enables mechanistic microbiome research.</title>
        <authorList>
            <person name="Poyet M."/>
            <person name="Groussin M."/>
            <person name="Gibbons S.M."/>
            <person name="Avila-Pacheco J."/>
            <person name="Jiang X."/>
            <person name="Kearney S.M."/>
            <person name="Perrotta A.R."/>
            <person name="Berdy B."/>
            <person name="Zhao S."/>
            <person name="Lieberman T.D."/>
            <person name="Swanson P.K."/>
            <person name="Smith M."/>
            <person name="Roesemann S."/>
            <person name="Alexander J.E."/>
            <person name="Rich S.A."/>
            <person name="Livny J."/>
            <person name="Vlamakis H."/>
            <person name="Clish C."/>
            <person name="Bullock K."/>
            <person name="Deik A."/>
            <person name="Scott J."/>
            <person name="Pierce K.A."/>
            <person name="Xavier R.J."/>
            <person name="Alm E.J."/>
        </authorList>
    </citation>
    <scope>NUCLEOTIDE SEQUENCE [LARGE SCALE GENOMIC DNA]</scope>
    <source>
        <strain evidence="2 3">BIOML-A7</strain>
    </source>
</reference>
<evidence type="ECO:0000313" key="2">
    <source>
        <dbReference type="EMBL" id="MZK16695.1"/>
    </source>
</evidence>
<dbReference type="EMBL" id="WWSB01000001">
    <property type="protein sequence ID" value="MZK16695.1"/>
    <property type="molecule type" value="Genomic_DNA"/>
</dbReference>
<comment type="caution">
    <text evidence="2">The sequence shown here is derived from an EMBL/GenBank/DDBJ whole genome shotgun (WGS) entry which is preliminary data.</text>
</comment>
<proteinExistence type="predicted"/>